<proteinExistence type="predicted"/>
<evidence type="ECO:0000313" key="1">
    <source>
        <dbReference type="EMBL" id="KIY47211.1"/>
    </source>
</evidence>
<sequence length="410" mass="46840">MCVASVCKHWHDVVYSAPSLWCNLQLPLPDHPGDVPPLHIIDAWVEHSLPMPLKIQLACEGTPFPAEPRCLELVSKLYLYGPRIQTLRLSLDSPHFTEVNHLPDDSFPALEELALELHAGTLELMTRAFSGSRMLRRLSFITHSESFSDVHRMLLGFPFAQITDAFICGSSYMISDFVWELKSLRTATLVAKEFRGQGLAFVEPVDLPIETLELQGRHDEFQPFLLSFSLPHLREFSCNLTHPSFGDGLFEPHAPTLQHFIARSTSLTRLVMGNMDEWLLYLFEDSHAFESVENFKIGIYEEGLSLWPRFMKMLTYHLTSSVLPLFPKLREVEFDIRLSRRQDTEVERMDDLLAAMILSRYNAARHGAMQPLERCHYCWKGYAGTSTAREHFSAQLQSCFGDGLMMEGFA</sequence>
<evidence type="ECO:0008006" key="3">
    <source>
        <dbReference type="Google" id="ProtNLM"/>
    </source>
</evidence>
<dbReference type="EMBL" id="KN882002">
    <property type="protein sequence ID" value="KIY47211.1"/>
    <property type="molecule type" value="Genomic_DNA"/>
</dbReference>
<dbReference type="Proteomes" id="UP000054144">
    <property type="component" value="Unassembled WGS sequence"/>
</dbReference>
<reference evidence="1 2" key="1">
    <citation type="journal article" date="2015" name="Fungal Genet. Biol.">
        <title>Evolution of novel wood decay mechanisms in Agaricales revealed by the genome sequences of Fistulina hepatica and Cylindrobasidium torrendii.</title>
        <authorList>
            <person name="Floudas D."/>
            <person name="Held B.W."/>
            <person name="Riley R."/>
            <person name="Nagy L.G."/>
            <person name="Koehler G."/>
            <person name="Ransdell A.S."/>
            <person name="Younus H."/>
            <person name="Chow J."/>
            <person name="Chiniquy J."/>
            <person name="Lipzen A."/>
            <person name="Tritt A."/>
            <person name="Sun H."/>
            <person name="Haridas S."/>
            <person name="LaButti K."/>
            <person name="Ohm R.A."/>
            <person name="Kues U."/>
            <person name="Blanchette R.A."/>
            <person name="Grigoriev I.V."/>
            <person name="Minto R.E."/>
            <person name="Hibbett D.S."/>
        </authorList>
    </citation>
    <scope>NUCLEOTIDE SEQUENCE [LARGE SCALE GENOMIC DNA]</scope>
    <source>
        <strain evidence="1 2">ATCC 64428</strain>
    </source>
</reference>
<dbReference type="OrthoDB" id="3005190at2759"/>
<evidence type="ECO:0000313" key="2">
    <source>
        <dbReference type="Proteomes" id="UP000054144"/>
    </source>
</evidence>
<gene>
    <name evidence="1" type="ORF">FISHEDRAFT_74902</name>
</gene>
<accession>A0A0D7AB88</accession>
<protein>
    <recommendedName>
        <fullName evidence="3">F-box domain-containing protein</fullName>
    </recommendedName>
</protein>
<keyword evidence="2" id="KW-1185">Reference proteome</keyword>
<dbReference type="AlphaFoldDB" id="A0A0D7AB88"/>
<name>A0A0D7AB88_9AGAR</name>
<organism evidence="1 2">
    <name type="scientific">Fistulina hepatica ATCC 64428</name>
    <dbReference type="NCBI Taxonomy" id="1128425"/>
    <lineage>
        <taxon>Eukaryota</taxon>
        <taxon>Fungi</taxon>
        <taxon>Dikarya</taxon>
        <taxon>Basidiomycota</taxon>
        <taxon>Agaricomycotina</taxon>
        <taxon>Agaricomycetes</taxon>
        <taxon>Agaricomycetidae</taxon>
        <taxon>Agaricales</taxon>
        <taxon>Fistulinaceae</taxon>
        <taxon>Fistulina</taxon>
    </lineage>
</organism>